<dbReference type="GO" id="GO:0051382">
    <property type="term" value="P:kinetochore assembly"/>
    <property type="evidence" value="ECO:0007669"/>
    <property type="project" value="InterPro"/>
</dbReference>
<evidence type="ECO:0000256" key="8">
    <source>
        <dbReference type="SAM" id="MobiDB-lite"/>
    </source>
</evidence>
<evidence type="ECO:0000256" key="7">
    <source>
        <dbReference type="ARBA" id="ARBA00023328"/>
    </source>
</evidence>
<dbReference type="KEGG" id="gtt:GUITHDRAFT_137334"/>
<reference evidence="9 11" key="1">
    <citation type="journal article" date="2012" name="Nature">
        <title>Algal genomes reveal evolutionary mosaicism and the fate of nucleomorphs.</title>
        <authorList>
            <consortium name="DOE Joint Genome Institute"/>
            <person name="Curtis B.A."/>
            <person name="Tanifuji G."/>
            <person name="Burki F."/>
            <person name="Gruber A."/>
            <person name="Irimia M."/>
            <person name="Maruyama S."/>
            <person name="Arias M.C."/>
            <person name="Ball S.G."/>
            <person name="Gile G.H."/>
            <person name="Hirakawa Y."/>
            <person name="Hopkins J.F."/>
            <person name="Kuo A."/>
            <person name="Rensing S.A."/>
            <person name="Schmutz J."/>
            <person name="Symeonidi A."/>
            <person name="Elias M."/>
            <person name="Eveleigh R.J."/>
            <person name="Herman E.K."/>
            <person name="Klute M.J."/>
            <person name="Nakayama T."/>
            <person name="Obornik M."/>
            <person name="Reyes-Prieto A."/>
            <person name="Armbrust E.V."/>
            <person name="Aves S.J."/>
            <person name="Beiko R.G."/>
            <person name="Coutinho P."/>
            <person name="Dacks J.B."/>
            <person name="Durnford D.G."/>
            <person name="Fast N.M."/>
            <person name="Green B.R."/>
            <person name="Grisdale C.J."/>
            <person name="Hempel F."/>
            <person name="Henrissat B."/>
            <person name="Hoppner M.P."/>
            <person name="Ishida K."/>
            <person name="Kim E."/>
            <person name="Koreny L."/>
            <person name="Kroth P.G."/>
            <person name="Liu Y."/>
            <person name="Malik S.B."/>
            <person name="Maier U.G."/>
            <person name="McRose D."/>
            <person name="Mock T."/>
            <person name="Neilson J.A."/>
            <person name="Onodera N.T."/>
            <person name="Poole A.M."/>
            <person name="Pritham E.J."/>
            <person name="Richards T.A."/>
            <person name="Rocap G."/>
            <person name="Roy S.W."/>
            <person name="Sarai C."/>
            <person name="Schaack S."/>
            <person name="Shirato S."/>
            <person name="Slamovits C.H."/>
            <person name="Spencer D.F."/>
            <person name="Suzuki S."/>
            <person name="Worden A.Z."/>
            <person name="Zauner S."/>
            <person name="Barry K."/>
            <person name="Bell C."/>
            <person name="Bharti A.K."/>
            <person name="Crow J.A."/>
            <person name="Grimwood J."/>
            <person name="Kramer R."/>
            <person name="Lindquist E."/>
            <person name="Lucas S."/>
            <person name="Salamov A."/>
            <person name="McFadden G.I."/>
            <person name="Lane C.E."/>
            <person name="Keeling P.J."/>
            <person name="Gray M.W."/>
            <person name="Grigoriev I.V."/>
            <person name="Archibald J.M."/>
        </authorList>
    </citation>
    <scope>NUCLEOTIDE SEQUENCE</scope>
    <source>
        <strain evidence="9 11">CCMP2712</strain>
    </source>
</reference>
<evidence type="ECO:0000256" key="4">
    <source>
        <dbReference type="ARBA" id="ARBA00022454"/>
    </source>
</evidence>
<evidence type="ECO:0000256" key="6">
    <source>
        <dbReference type="ARBA" id="ARBA00023242"/>
    </source>
</evidence>
<dbReference type="InterPro" id="IPR020993">
    <property type="entry name" value="Centromere_CenpK"/>
</dbReference>
<dbReference type="GO" id="GO:0005634">
    <property type="term" value="C:nucleus"/>
    <property type="evidence" value="ECO:0007669"/>
    <property type="project" value="UniProtKB-SubCell"/>
</dbReference>
<dbReference type="PaxDb" id="55529-EKX47553"/>
<dbReference type="GO" id="GO:0000070">
    <property type="term" value="P:mitotic sister chromatid segregation"/>
    <property type="evidence" value="ECO:0007669"/>
    <property type="project" value="TreeGrafter"/>
</dbReference>
<dbReference type="RefSeq" id="XP_005834533.1">
    <property type="nucleotide sequence ID" value="XM_005834476.1"/>
</dbReference>
<comment type="similarity">
    <text evidence="3">Belongs to the CENP-K/MCM22 family.</text>
</comment>
<evidence type="ECO:0000256" key="3">
    <source>
        <dbReference type="ARBA" id="ARBA00005795"/>
    </source>
</evidence>
<evidence type="ECO:0000256" key="1">
    <source>
        <dbReference type="ARBA" id="ARBA00004123"/>
    </source>
</evidence>
<dbReference type="Proteomes" id="UP000011087">
    <property type="component" value="Unassembled WGS sequence"/>
</dbReference>
<keyword evidence="5" id="KW-0175">Coiled coil</keyword>
<reference evidence="11" key="2">
    <citation type="submission" date="2012-11" db="EMBL/GenBank/DDBJ databases">
        <authorList>
            <person name="Kuo A."/>
            <person name="Curtis B.A."/>
            <person name="Tanifuji G."/>
            <person name="Burki F."/>
            <person name="Gruber A."/>
            <person name="Irimia M."/>
            <person name="Maruyama S."/>
            <person name="Arias M.C."/>
            <person name="Ball S.G."/>
            <person name="Gile G.H."/>
            <person name="Hirakawa Y."/>
            <person name="Hopkins J.F."/>
            <person name="Rensing S.A."/>
            <person name="Schmutz J."/>
            <person name="Symeonidi A."/>
            <person name="Elias M."/>
            <person name="Eveleigh R.J."/>
            <person name="Herman E.K."/>
            <person name="Klute M.J."/>
            <person name="Nakayama T."/>
            <person name="Obornik M."/>
            <person name="Reyes-Prieto A."/>
            <person name="Armbrust E.V."/>
            <person name="Aves S.J."/>
            <person name="Beiko R.G."/>
            <person name="Coutinho P."/>
            <person name="Dacks J.B."/>
            <person name="Durnford D.G."/>
            <person name="Fast N.M."/>
            <person name="Green B.R."/>
            <person name="Grisdale C."/>
            <person name="Hempe F."/>
            <person name="Henrissat B."/>
            <person name="Hoppner M.P."/>
            <person name="Ishida K.-I."/>
            <person name="Kim E."/>
            <person name="Koreny L."/>
            <person name="Kroth P.G."/>
            <person name="Liu Y."/>
            <person name="Malik S.-B."/>
            <person name="Maier U.G."/>
            <person name="McRose D."/>
            <person name="Mock T."/>
            <person name="Neilson J.A."/>
            <person name="Onodera N.T."/>
            <person name="Poole A.M."/>
            <person name="Pritham E.J."/>
            <person name="Richards T.A."/>
            <person name="Rocap G."/>
            <person name="Roy S.W."/>
            <person name="Sarai C."/>
            <person name="Schaack S."/>
            <person name="Shirato S."/>
            <person name="Slamovits C.H."/>
            <person name="Spencer D.F."/>
            <person name="Suzuki S."/>
            <person name="Worden A.Z."/>
            <person name="Zauner S."/>
            <person name="Barry K."/>
            <person name="Bell C."/>
            <person name="Bharti A.K."/>
            <person name="Crow J.A."/>
            <person name="Grimwood J."/>
            <person name="Kramer R."/>
            <person name="Lindquist E."/>
            <person name="Lucas S."/>
            <person name="Salamov A."/>
            <person name="McFadden G.I."/>
            <person name="Lane C.E."/>
            <person name="Keeling P.J."/>
            <person name="Gray M.W."/>
            <person name="Grigoriev I.V."/>
            <person name="Archibald J.M."/>
        </authorList>
    </citation>
    <scope>NUCLEOTIDE SEQUENCE</scope>
    <source>
        <strain evidence="11">CCMP2712</strain>
    </source>
</reference>
<dbReference type="PANTHER" id="PTHR14401">
    <property type="entry name" value="CENTROMERE PROTEIN K"/>
    <property type="match status" value="1"/>
</dbReference>
<evidence type="ECO:0000313" key="10">
    <source>
        <dbReference type="EnsemblProtists" id="EKX47553"/>
    </source>
</evidence>
<sequence>MKRLEASAAEVRKIQQLLEEEDTVTEEEDEAEPGKGDELDDAEKEQVAAKLQEELDRSIRELNECISDLDRRKEQALVDLQQDCDLAEDAQTLQRALELELKVLKQPRTSHARRKELRELKAKNEELVCKDPHSVHFLLLSNLIDEHIPDAAAVGEQASFKELLGDVMNHHFQDEAEESFLAISSRYRQEHVDLLERAGVIVVDPADPCRMRMTSFF</sequence>
<accession>L1JGA7</accession>
<name>L1JGA7_GUITC</name>
<dbReference type="Pfam" id="PF11802">
    <property type="entry name" value="CENP-K"/>
    <property type="match status" value="1"/>
</dbReference>
<keyword evidence="11" id="KW-1185">Reference proteome</keyword>
<feature type="region of interest" description="Disordered" evidence="8">
    <location>
        <begin position="15"/>
        <end position="47"/>
    </location>
</feature>
<keyword evidence="7" id="KW-0137">Centromere</keyword>
<evidence type="ECO:0000313" key="9">
    <source>
        <dbReference type="EMBL" id="EKX47553.1"/>
    </source>
</evidence>
<comment type="subcellular location">
    <subcellularLocation>
        <location evidence="2">Chromosome</location>
        <location evidence="2">Centromere</location>
    </subcellularLocation>
    <subcellularLocation>
        <location evidence="1">Nucleus</location>
    </subcellularLocation>
</comment>
<evidence type="ECO:0000256" key="5">
    <source>
        <dbReference type="ARBA" id="ARBA00023054"/>
    </source>
</evidence>
<dbReference type="AlphaFoldDB" id="L1JGA7"/>
<reference evidence="10" key="3">
    <citation type="submission" date="2015-06" db="UniProtKB">
        <authorList>
            <consortium name="EnsemblProtists"/>
        </authorList>
    </citation>
    <scope>IDENTIFICATION</scope>
</reference>
<dbReference type="EMBL" id="JH992989">
    <property type="protein sequence ID" value="EKX47553.1"/>
    <property type="molecule type" value="Genomic_DNA"/>
</dbReference>
<evidence type="ECO:0000313" key="11">
    <source>
        <dbReference type="Proteomes" id="UP000011087"/>
    </source>
</evidence>
<organism evidence="9">
    <name type="scientific">Guillardia theta (strain CCMP2712)</name>
    <name type="common">Cryptophyte</name>
    <dbReference type="NCBI Taxonomy" id="905079"/>
    <lineage>
        <taxon>Eukaryota</taxon>
        <taxon>Cryptophyceae</taxon>
        <taxon>Pyrenomonadales</taxon>
        <taxon>Geminigeraceae</taxon>
        <taxon>Guillardia</taxon>
    </lineage>
</organism>
<dbReference type="PANTHER" id="PTHR14401:SF6">
    <property type="entry name" value="CENTROMERE PROTEIN K"/>
    <property type="match status" value="1"/>
</dbReference>
<dbReference type="HOGENOM" id="CLU_1274375_0_0_1"/>
<keyword evidence="6" id="KW-0539">Nucleus</keyword>
<feature type="compositionally biased region" description="Acidic residues" evidence="8">
    <location>
        <begin position="18"/>
        <end position="31"/>
    </location>
</feature>
<keyword evidence="4" id="KW-0158">Chromosome</keyword>
<proteinExistence type="inferred from homology"/>
<dbReference type="EnsemblProtists" id="EKX47553">
    <property type="protein sequence ID" value="EKX47553"/>
    <property type="gene ID" value="GUITHDRAFT_137334"/>
</dbReference>
<dbReference type="GeneID" id="17304242"/>
<evidence type="ECO:0000256" key="2">
    <source>
        <dbReference type="ARBA" id="ARBA00004584"/>
    </source>
</evidence>
<dbReference type="GO" id="GO:0000775">
    <property type="term" value="C:chromosome, centromeric region"/>
    <property type="evidence" value="ECO:0007669"/>
    <property type="project" value="UniProtKB-SubCell"/>
</dbReference>
<protein>
    <submittedName>
        <fullName evidence="9 10">Uncharacterized protein</fullName>
    </submittedName>
</protein>
<gene>
    <name evidence="9" type="ORF">GUITHDRAFT_137334</name>
</gene>